<dbReference type="InterPro" id="IPR005300">
    <property type="entry name" value="MltA_B"/>
</dbReference>
<dbReference type="SUPFAM" id="SSF50685">
    <property type="entry name" value="Barwin-like endoglucanases"/>
    <property type="match status" value="1"/>
</dbReference>
<dbReference type="AlphaFoldDB" id="A0A369QC22"/>
<evidence type="ECO:0000256" key="6">
    <source>
        <dbReference type="SAM" id="SignalP"/>
    </source>
</evidence>
<dbReference type="GO" id="GO:0009253">
    <property type="term" value="P:peptidoglycan catabolic process"/>
    <property type="evidence" value="ECO:0007669"/>
    <property type="project" value="TreeGrafter"/>
</dbReference>
<sequence length="409" mass="43479">MTAYGKAVRRRFRSHLSAMCVAAAMLAGCATVPPANIPVSVPVPEAVPFIDNARLAGIASGPAFSSLGVTPDDAASALVAFRRSCPKLIVRNDATGLLAASDWEPACAAATSWPDSNAQNFFETYLEPVRIGDGTAFATGYFEPEIAGSRVRLPGYDTPVYAMPDDLVRAWPNDIPEAEREGRPPLGRYGADGTFTRYYTRAEIEQGALAGRGLELGWAKDPVELFFLQIQGSGRLISPDGEVMRIGYAGQNGRAYTGIGSVMRERGLLGDGPGQYAGSMQGIMAYIRENPEAGADLMRLNESWIFFRELTGEGPIGAMGVAVSAEDSVAVDPKFVPLGAPVWLDLDRAEADGMWVAQDTGGAIKGANRFDTFWGAGERARDVAGGMSGRGNALVFMPKGTVARIQAEK</sequence>
<dbReference type="PANTHER" id="PTHR30124:SF0">
    <property type="entry name" value="MEMBRANE-BOUND LYTIC MUREIN TRANSGLYCOSYLASE A"/>
    <property type="match status" value="1"/>
</dbReference>
<dbReference type="GO" id="GO:0004553">
    <property type="term" value="F:hydrolase activity, hydrolyzing O-glycosyl compounds"/>
    <property type="evidence" value="ECO:0007669"/>
    <property type="project" value="InterPro"/>
</dbReference>
<evidence type="ECO:0000256" key="4">
    <source>
        <dbReference type="ARBA" id="ARBA00023316"/>
    </source>
</evidence>
<dbReference type="Gene3D" id="2.40.40.10">
    <property type="entry name" value="RlpA-like domain"/>
    <property type="match status" value="1"/>
</dbReference>
<accession>A0A369QC22</accession>
<dbReference type="GO" id="GO:0008933">
    <property type="term" value="F:peptidoglycan lytic transglycosylase activity"/>
    <property type="evidence" value="ECO:0007669"/>
    <property type="project" value="TreeGrafter"/>
</dbReference>
<evidence type="ECO:0000256" key="1">
    <source>
        <dbReference type="ARBA" id="ARBA00001420"/>
    </source>
</evidence>
<protein>
    <recommendedName>
        <fullName evidence="2">peptidoglycan lytic exotransglycosylase</fullName>
        <ecNumber evidence="2">4.2.2.n1</ecNumber>
    </recommendedName>
    <alternativeName>
        <fullName evidence="5">Murein hydrolase A</fullName>
    </alternativeName>
</protein>
<dbReference type="CDD" id="cd14668">
    <property type="entry name" value="mlta_B"/>
    <property type="match status" value="1"/>
</dbReference>
<dbReference type="SMART" id="SM00925">
    <property type="entry name" value="MltA"/>
    <property type="match status" value="1"/>
</dbReference>
<dbReference type="GO" id="GO:0019867">
    <property type="term" value="C:outer membrane"/>
    <property type="evidence" value="ECO:0007669"/>
    <property type="project" value="InterPro"/>
</dbReference>
<comment type="caution">
    <text evidence="8">The sequence shown here is derived from an EMBL/GenBank/DDBJ whole genome shotgun (WGS) entry which is preliminary data.</text>
</comment>
<keyword evidence="4" id="KW-0961">Cell wall biogenesis/degradation</keyword>
<dbReference type="InterPro" id="IPR010611">
    <property type="entry name" value="3D_dom"/>
</dbReference>
<dbReference type="Proteomes" id="UP000253727">
    <property type="component" value="Unassembled WGS sequence"/>
</dbReference>
<evidence type="ECO:0000313" key="9">
    <source>
        <dbReference type="Proteomes" id="UP000253727"/>
    </source>
</evidence>
<organism evidence="8 9">
    <name type="scientific">Alteripontixanthobacter maritimus</name>
    <dbReference type="NCBI Taxonomy" id="2161824"/>
    <lineage>
        <taxon>Bacteria</taxon>
        <taxon>Pseudomonadati</taxon>
        <taxon>Pseudomonadota</taxon>
        <taxon>Alphaproteobacteria</taxon>
        <taxon>Sphingomonadales</taxon>
        <taxon>Erythrobacteraceae</taxon>
        <taxon>Alteripontixanthobacter</taxon>
    </lineage>
</organism>
<dbReference type="EC" id="4.2.2.n1" evidence="2"/>
<dbReference type="PROSITE" id="PS51257">
    <property type="entry name" value="PROKAR_LIPOPROTEIN"/>
    <property type="match status" value="1"/>
</dbReference>
<feature type="signal peptide" evidence="6">
    <location>
        <begin position="1"/>
        <end position="35"/>
    </location>
</feature>
<reference evidence="8 9" key="1">
    <citation type="submission" date="2018-04" db="EMBL/GenBank/DDBJ databases">
        <title>Altererythrobacter sp. HME9302 genome sequencing and assembly.</title>
        <authorList>
            <person name="Kang H."/>
            <person name="Kim H."/>
            <person name="Joh K."/>
        </authorList>
    </citation>
    <scope>NUCLEOTIDE SEQUENCE [LARGE SCALE GENOMIC DNA]</scope>
    <source>
        <strain evidence="8 9">HME9302</strain>
    </source>
</reference>
<dbReference type="InterPro" id="IPR036908">
    <property type="entry name" value="RlpA-like_sf"/>
</dbReference>
<keyword evidence="9" id="KW-1185">Reference proteome</keyword>
<name>A0A369QC22_9SPHN</name>
<proteinExistence type="predicted"/>
<dbReference type="PIRSF" id="PIRSF019422">
    <property type="entry name" value="MltA"/>
    <property type="match status" value="1"/>
</dbReference>
<feature type="chain" id="PRO_5016860383" description="peptidoglycan lytic exotransglycosylase" evidence="6">
    <location>
        <begin position="36"/>
        <end position="409"/>
    </location>
</feature>
<evidence type="ECO:0000259" key="7">
    <source>
        <dbReference type="SMART" id="SM00925"/>
    </source>
</evidence>
<evidence type="ECO:0000256" key="3">
    <source>
        <dbReference type="ARBA" id="ARBA00023239"/>
    </source>
</evidence>
<dbReference type="GO" id="GO:0009254">
    <property type="term" value="P:peptidoglycan turnover"/>
    <property type="evidence" value="ECO:0007669"/>
    <property type="project" value="InterPro"/>
</dbReference>
<evidence type="ECO:0000256" key="2">
    <source>
        <dbReference type="ARBA" id="ARBA00012587"/>
    </source>
</evidence>
<dbReference type="GO" id="GO:0071555">
    <property type="term" value="P:cell wall organization"/>
    <property type="evidence" value="ECO:0007669"/>
    <property type="project" value="UniProtKB-KW"/>
</dbReference>
<dbReference type="RefSeq" id="WP_181815737.1">
    <property type="nucleotide sequence ID" value="NZ_QBKA01000002.1"/>
</dbReference>
<comment type="catalytic activity">
    <reaction evidence="1">
        <text>Exolytic cleavage of the (1-&gt;4)-beta-glycosidic linkage between N-acetylmuramic acid (MurNAc) and N-acetylglucosamine (GlcNAc) residues in peptidoglycan, from either the reducing or the non-reducing ends of the peptidoglycan chains, with concomitant formation of a 1,6-anhydrobond in the MurNAc residue.</text>
        <dbReference type="EC" id="4.2.2.n1"/>
    </reaction>
</comment>
<dbReference type="Pfam" id="PF06725">
    <property type="entry name" value="3D"/>
    <property type="match status" value="1"/>
</dbReference>
<evidence type="ECO:0000256" key="5">
    <source>
        <dbReference type="ARBA" id="ARBA00030918"/>
    </source>
</evidence>
<evidence type="ECO:0000313" key="8">
    <source>
        <dbReference type="EMBL" id="RDC60786.1"/>
    </source>
</evidence>
<dbReference type="PANTHER" id="PTHR30124">
    <property type="entry name" value="MEMBRANE-BOUND LYTIC MUREIN TRANSGLYCOSYLASE A"/>
    <property type="match status" value="1"/>
</dbReference>
<dbReference type="InterPro" id="IPR026044">
    <property type="entry name" value="MltA"/>
</dbReference>
<feature type="domain" description="Lytic transglycosylase MltA" evidence="7">
    <location>
        <begin position="145"/>
        <end position="308"/>
    </location>
</feature>
<gene>
    <name evidence="8" type="ORF">HME9302_02002</name>
</gene>
<dbReference type="Pfam" id="PF03562">
    <property type="entry name" value="MltA"/>
    <property type="match status" value="1"/>
</dbReference>
<dbReference type="CDD" id="cd14485">
    <property type="entry name" value="mltA_like_LT_A"/>
    <property type="match status" value="1"/>
</dbReference>
<keyword evidence="6" id="KW-0732">Signal</keyword>
<dbReference type="EMBL" id="QBKA01000002">
    <property type="protein sequence ID" value="RDC60786.1"/>
    <property type="molecule type" value="Genomic_DNA"/>
</dbReference>
<dbReference type="Gene3D" id="2.40.240.50">
    <property type="entry name" value="Barwin-like endoglucanases"/>
    <property type="match status" value="1"/>
</dbReference>
<keyword evidence="3" id="KW-0456">Lyase</keyword>